<reference evidence="4" key="1">
    <citation type="submission" date="2021-03" db="EMBL/GenBank/DDBJ databases">
        <authorList>
            <person name="Kanchanasin P."/>
            <person name="Saeng-In P."/>
            <person name="Phongsopitanun W."/>
            <person name="Yuki M."/>
            <person name="Kudo T."/>
            <person name="Ohkuma M."/>
            <person name="Tanasupawat S."/>
        </authorList>
    </citation>
    <scope>NUCLEOTIDE SEQUENCE</scope>
    <source>
        <strain evidence="4">GKU 128</strain>
    </source>
</reference>
<evidence type="ECO:0000259" key="3">
    <source>
        <dbReference type="Pfam" id="PF00089"/>
    </source>
</evidence>
<dbReference type="GO" id="GO:0004252">
    <property type="term" value="F:serine-type endopeptidase activity"/>
    <property type="evidence" value="ECO:0007669"/>
    <property type="project" value="InterPro"/>
</dbReference>
<accession>A0A939PKN4</accession>
<keyword evidence="4" id="KW-0378">Hydrolase</keyword>
<proteinExistence type="predicted"/>
<dbReference type="PANTHER" id="PTHR15462">
    <property type="entry name" value="SERINE PROTEASE"/>
    <property type="match status" value="1"/>
</dbReference>
<protein>
    <submittedName>
        <fullName evidence="4">Trypsin-like serine protease</fullName>
    </submittedName>
</protein>
<gene>
    <name evidence="4" type="ORF">J4573_46160</name>
</gene>
<dbReference type="InterPro" id="IPR009003">
    <property type="entry name" value="Peptidase_S1_PA"/>
</dbReference>
<dbReference type="Gene3D" id="2.40.10.10">
    <property type="entry name" value="Trypsin-like serine proteases"/>
    <property type="match status" value="2"/>
</dbReference>
<keyword evidence="4" id="KW-0645">Protease</keyword>
<dbReference type="Proteomes" id="UP000669179">
    <property type="component" value="Unassembled WGS sequence"/>
</dbReference>
<organism evidence="4 5">
    <name type="scientific">Actinomadura barringtoniae</name>
    <dbReference type="NCBI Taxonomy" id="1427535"/>
    <lineage>
        <taxon>Bacteria</taxon>
        <taxon>Bacillati</taxon>
        <taxon>Actinomycetota</taxon>
        <taxon>Actinomycetes</taxon>
        <taxon>Streptosporangiales</taxon>
        <taxon>Thermomonosporaceae</taxon>
        <taxon>Actinomadura</taxon>
    </lineage>
</organism>
<dbReference type="PROSITE" id="PS51257">
    <property type="entry name" value="PROKAR_LIPOPROTEIN"/>
    <property type="match status" value="1"/>
</dbReference>
<feature type="domain" description="Peptidase S1" evidence="3">
    <location>
        <begin position="159"/>
        <end position="346"/>
    </location>
</feature>
<evidence type="ECO:0000256" key="2">
    <source>
        <dbReference type="SAM" id="SignalP"/>
    </source>
</evidence>
<dbReference type="RefSeq" id="WP_208262750.1">
    <property type="nucleotide sequence ID" value="NZ_JAGEOJ010000027.1"/>
</dbReference>
<name>A0A939PKN4_9ACTN</name>
<dbReference type="AlphaFoldDB" id="A0A939PKN4"/>
<dbReference type="Pfam" id="PF00089">
    <property type="entry name" value="Trypsin"/>
    <property type="match status" value="1"/>
</dbReference>
<keyword evidence="5" id="KW-1185">Reference proteome</keyword>
<dbReference type="SUPFAM" id="SSF50494">
    <property type="entry name" value="Trypsin-like serine proteases"/>
    <property type="match status" value="1"/>
</dbReference>
<dbReference type="InterPro" id="IPR050966">
    <property type="entry name" value="Glutamyl_endopeptidase"/>
</dbReference>
<evidence type="ECO:0000313" key="4">
    <source>
        <dbReference type="EMBL" id="MBO2454541.1"/>
    </source>
</evidence>
<dbReference type="GO" id="GO:0006508">
    <property type="term" value="P:proteolysis"/>
    <property type="evidence" value="ECO:0007669"/>
    <property type="project" value="UniProtKB-KW"/>
</dbReference>
<dbReference type="InterPro" id="IPR043504">
    <property type="entry name" value="Peptidase_S1_PA_chymotrypsin"/>
</dbReference>
<sequence length="359" mass="37601">MRLSSPRIVIAGTAAAACAVAGGIAVAATNDSAKPVAKTGASAQTADPNAQVVVHSEGASAASVQAFWTPARIKAALATKPKDMPASEVAPTSEPAAAANAAPEIDIEGTSPDASTSAANTKASTQAVVNTRVWTKHGRPPARTIGRLIAVDHVDSQGTWYSLCSATVVTAKNKRTLITAGHCVNRGKNGGWLSHYAFIPDLPKNKKAWPIQDVVALKGWTQKGDFRYDIAGARVRAQIQRTTGSQGIAFNFKHRRYGIYSFGYPADLLPSGKKLPNYNLLRYCSGRSYPVNYGGGSIGMGLNCTMGHGASGGPWIYGLSKKGYGRVVGVNSTHSLRTNQMNTPNFGSVAVAVYKATAK</sequence>
<feature type="chain" id="PRO_5037253976" evidence="2">
    <location>
        <begin position="28"/>
        <end position="359"/>
    </location>
</feature>
<keyword evidence="1 2" id="KW-0732">Signal</keyword>
<feature type="signal peptide" evidence="2">
    <location>
        <begin position="1"/>
        <end position="27"/>
    </location>
</feature>
<evidence type="ECO:0000256" key="1">
    <source>
        <dbReference type="ARBA" id="ARBA00022729"/>
    </source>
</evidence>
<evidence type="ECO:0000313" key="5">
    <source>
        <dbReference type="Proteomes" id="UP000669179"/>
    </source>
</evidence>
<dbReference type="InterPro" id="IPR001254">
    <property type="entry name" value="Trypsin_dom"/>
</dbReference>
<dbReference type="EMBL" id="JAGEOJ010000027">
    <property type="protein sequence ID" value="MBO2454541.1"/>
    <property type="molecule type" value="Genomic_DNA"/>
</dbReference>
<comment type="caution">
    <text evidence="4">The sequence shown here is derived from an EMBL/GenBank/DDBJ whole genome shotgun (WGS) entry which is preliminary data.</text>
</comment>